<evidence type="ECO:0000313" key="1">
    <source>
        <dbReference type="EMBL" id="KKM81931.1"/>
    </source>
</evidence>
<dbReference type="EMBL" id="LAZR01007941">
    <property type="protein sequence ID" value="KKM81931.1"/>
    <property type="molecule type" value="Genomic_DNA"/>
</dbReference>
<organism evidence="1">
    <name type="scientific">marine sediment metagenome</name>
    <dbReference type="NCBI Taxonomy" id="412755"/>
    <lineage>
        <taxon>unclassified sequences</taxon>
        <taxon>metagenomes</taxon>
        <taxon>ecological metagenomes</taxon>
    </lineage>
</organism>
<name>A0A0F9L443_9ZZZZ</name>
<gene>
    <name evidence="1" type="ORF">LCGC14_1324810</name>
</gene>
<reference evidence="1" key="1">
    <citation type="journal article" date="2015" name="Nature">
        <title>Complex archaea that bridge the gap between prokaryotes and eukaryotes.</title>
        <authorList>
            <person name="Spang A."/>
            <person name="Saw J.H."/>
            <person name="Jorgensen S.L."/>
            <person name="Zaremba-Niedzwiedzka K."/>
            <person name="Martijn J."/>
            <person name="Lind A.E."/>
            <person name="van Eijk R."/>
            <person name="Schleper C."/>
            <person name="Guy L."/>
            <person name="Ettema T.J."/>
        </authorList>
    </citation>
    <scope>NUCLEOTIDE SEQUENCE</scope>
</reference>
<accession>A0A0F9L443</accession>
<protein>
    <submittedName>
        <fullName evidence="1">Uncharacterized protein</fullName>
    </submittedName>
</protein>
<dbReference type="AlphaFoldDB" id="A0A0F9L443"/>
<sequence>MDCPTISGLKLDSEDQEALEAIRKAQRNGNMLEILLPAGVLTTIFLGNNSAQVTFNVHSTDWVLFAQSMSKIQPIVRKTISKIAQMQRLRAGLSYEQRQFWEAVDNGCGGY</sequence>
<proteinExistence type="predicted"/>
<comment type="caution">
    <text evidence="1">The sequence shown here is derived from an EMBL/GenBank/DDBJ whole genome shotgun (WGS) entry which is preliminary data.</text>
</comment>